<dbReference type="InterPro" id="IPR057972">
    <property type="entry name" value="Terminase_7"/>
</dbReference>
<dbReference type="Proteomes" id="UP001589890">
    <property type="component" value="Unassembled WGS sequence"/>
</dbReference>
<protein>
    <recommendedName>
        <fullName evidence="4">Terminase small subunit</fullName>
    </recommendedName>
</protein>
<evidence type="ECO:0000313" key="2">
    <source>
        <dbReference type="EMBL" id="MFC0622829.1"/>
    </source>
</evidence>
<proteinExistence type="predicted"/>
<comment type="caution">
    <text evidence="2">The sequence shown here is derived from an EMBL/GenBank/DDBJ whole genome shotgun (WGS) entry which is preliminary data.</text>
</comment>
<accession>A0ABV6QDX3</accession>
<keyword evidence="3" id="KW-1185">Reference proteome</keyword>
<dbReference type="RefSeq" id="WP_380043505.1">
    <property type="nucleotide sequence ID" value="NZ_JBHLTC010000001.1"/>
</dbReference>
<evidence type="ECO:0008006" key="4">
    <source>
        <dbReference type="Google" id="ProtNLM"/>
    </source>
</evidence>
<gene>
    <name evidence="2" type="ORF">ACFFGN_02080</name>
</gene>
<evidence type="ECO:0000313" key="3">
    <source>
        <dbReference type="Proteomes" id="UP001589890"/>
    </source>
</evidence>
<dbReference type="EMBL" id="JBHLTC010000001">
    <property type="protein sequence ID" value="MFC0622829.1"/>
    <property type="molecule type" value="Genomic_DNA"/>
</dbReference>
<evidence type="ECO:0000256" key="1">
    <source>
        <dbReference type="SAM" id="MobiDB-lite"/>
    </source>
</evidence>
<dbReference type="Pfam" id="PF25673">
    <property type="entry name" value="Terminase_7"/>
    <property type="match status" value="1"/>
</dbReference>
<reference evidence="2 3" key="1">
    <citation type="submission" date="2024-09" db="EMBL/GenBank/DDBJ databases">
        <authorList>
            <person name="Sun Q."/>
            <person name="Mori K."/>
        </authorList>
    </citation>
    <scope>NUCLEOTIDE SEQUENCE [LARGE SCALE GENOMIC DNA]</scope>
    <source>
        <strain evidence="2 3">CGMCC 1.15906</strain>
    </source>
</reference>
<sequence>MPGPIPNRENDLARPRHRKGSDQTPVTKGRLRPTQAPDADPAWHPIATRLFESLSTSGQADFYQDSDWAFAYSLCDDLSYYKSGNKRSGQMLQAILSAMDRLLVTEADRRRVRIELHEPEPDTTPAHLVAIADYKADLGVVDDAP</sequence>
<organism evidence="2 3">
    <name type="scientific">Kribbella deserti</name>
    <dbReference type="NCBI Taxonomy" id="1926257"/>
    <lineage>
        <taxon>Bacteria</taxon>
        <taxon>Bacillati</taxon>
        <taxon>Actinomycetota</taxon>
        <taxon>Actinomycetes</taxon>
        <taxon>Propionibacteriales</taxon>
        <taxon>Kribbellaceae</taxon>
        <taxon>Kribbella</taxon>
    </lineage>
</organism>
<feature type="region of interest" description="Disordered" evidence="1">
    <location>
        <begin position="1"/>
        <end position="42"/>
    </location>
</feature>
<name>A0ABV6QDX3_9ACTN</name>